<evidence type="ECO:0000313" key="3">
    <source>
        <dbReference type="EMBL" id="MBL6458706.1"/>
    </source>
</evidence>
<feature type="region of interest" description="Disordered" evidence="1">
    <location>
        <begin position="308"/>
        <end position="337"/>
    </location>
</feature>
<accession>A0ABS1VC37</accession>
<proteinExistence type="predicted"/>
<keyword evidence="2" id="KW-0812">Transmembrane</keyword>
<feature type="compositionally biased region" description="Basic residues" evidence="1">
    <location>
        <begin position="169"/>
        <end position="182"/>
    </location>
</feature>
<feature type="compositionally biased region" description="Low complexity" evidence="1">
    <location>
        <begin position="471"/>
        <end position="495"/>
    </location>
</feature>
<feature type="region of interest" description="Disordered" evidence="1">
    <location>
        <begin position="451"/>
        <end position="559"/>
    </location>
</feature>
<keyword evidence="2" id="KW-0472">Membrane</keyword>
<sequence>MRSFEPRSGQSGDFVAAALAAVIAELQPGWIALQDCLLDGLLDANGVVKPARIPYILLHGQVGIALLDFVPGNVTPNAAQRLKLMLEDASFTARYGRFPPIIYLCIPKRTVPGLALVLEHEFRKLAPLALPRDATWTRLVQRLLAGERDTESPAPPGNQGRRDDSAAPKIRRRAASTRRSRGSRWRSTALGLLALAFGGTVGLYAATPLESRLALLASSGWDGILDRLPWLPGHDHAGEEATALLAEEPPRFLPVAFAESLTTPASEEAELPATAASPPPQALPDETLFAAPLRGADPPAEKLAAWSQPLRGGLPPDASDEGQADGTNGTAMAAPLPEPAIRPAEPEVAQPAGPAIPVEDKATEAVPVSIPPPPPSVAETETQPAQAVAADDPGPAPAADLPAPRDDASALTLLAGVTLTPDPPAIEPGPGLVMAGLTVIPADLLAMAADTPPIPAAAPSQPDDTRPDSQAEPAPAALAATGASPALPAAESSAPGPTEGSGDLAAQHKPEAEPEAKPSPDLPPPQREVADTPATQPVPLAEAPVPPPSPARQAEQPRPVPVPVPVAATIPAPVAPQAVSPAPNPAFAQAAIQRGDAMMRLGDISAARLLYQRAATAGSGPAALALGRTYDPAFLAANRAQGILGDRAQAANWYRRALALGTAEARDRLAELGADEGR</sequence>
<dbReference type="EMBL" id="JAEUXJ010000018">
    <property type="protein sequence ID" value="MBL6458706.1"/>
    <property type="molecule type" value="Genomic_DNA"/>
</dbReference>
<evidence type="ECO:0000313" key="4">
    <source>
        <dbReference type="Proteomes" id="UP000606490"/>
    </source>
</evidence>
<feature type="transmembrane region" description="Helical" evidence="2">
    <location>
        <begin position="188"/>
        <end position="206"/>
    </location>
</feature>
<name>A0ABS1VC37_9PROT</name>
<dbReference type="InterPro" id="IPR011990">
    <property type="entry name" value="TPR-like_helical_dom_sf"/>
</dbReference>
<dbReference type="Gene3D" id="1.25.40.10">
    <property type="entry name" value="Tetratricopeptide repeat domain"/>
    <property type="match status" value="1"/>
</dbReference>
<evidence type="ECO:0000256" key="1">
    <source>
        <dbReference type="SAM" id="MobiDB-lite"/>
    </source>
</evidence>
<evidence type="ECO:0000256" key="2">
    <source>
        <dbReference type="SAM" id="Phobius"/>
    </source>
</evidence>
<feature type="compositionally biased region" description="Low complexity" evidence="1">
    <location>
        <begin position="377"/>
        <end position="402"/>
    </location>
</feature>
<protein>
    <submittedName>
        <fullName evidence="3">Uncharacterized protein</fullName>
    </submittedName>
</protein>
<keyword evidence="4" id="KW-1185">Reference proteome</keyword>
<feature type="region of interest" description="Disordered" evidence="1">
    <location>
        <begin position="147"/>
        <end position="182"/>
    </location>
</feature>
<gene>
    <name evidence="3" type="ORF">JMJ55_25560</name>
</gene>
<comment type="caution">
    <text evidence="3">The sequence shown here is derived from an EMBL/GenBank/DDBJ whole genome shotgun (WGS) entry which is preliminary data.</text>
</comment>
<dbReference type="Proteomes" id="UP000606490">
    <property type="component" value="Unassembled WGS sequence"/>
</dbReference>
<feature type="region of interest" description="Disordered" evidence="1">
    <location>
        <begin position="365"/>
        <end position="407"/>
    </location>
</feature>
<dbReference type="SUPFAM" id="SSF81901">
    <property type="entry name" value="HCP-like"/>
    <property type="match status" value="1"/>
</dbReference>
<reference evidence="3 4" key="1">
    <citation type="submission" date="2021-01" db="EMBL/GenBank/DDBJ databases">
        <title>Belnapia mucosa sp. nov. and Belnapia arida sp. nov., isolated from the Tabernas Desert (Almeria, Spain).</title>
        <authorList>
            <person name="Molina-Menor E."/>
            <person name="Vidal-Verdu A."/>
            <person name="Calonge A."/>
            <person name="Satari L."/>
            <person name="Pereto Magraner J."/>
            <person name="Porcar Miralles M."/>
        </authorList>
    </citation>
    <scope>NUCLEOTIDE SEQUENCE [LARGE SCALE GENOMIC DNA]</scope>
    <source>
        <strain evidence="3 4">T6</strain>
    </source>
</reference>
<feature type="compositionally biased region" description="Basic and acidic residues" evidence="1">
    <location>
        <begin position="506"/>
        <end position="518"/>
    </location>
</feature>
<keyword evidence="2" id="KW-1133">Transmembrane helix</keyword>
<feature type="region of interest" description="Disordered" evidence="1">
    <location>
        <begin position="263"/>
        <end position="285"/>
    </location>
</feature>
<dbReference type="RefSeq" id="WP_202828449.1">
    <property type="nucleotide sequence ID" value="NZ_JAEUXJ010000018.1"/>
</dbReference>
<organism evidence="3 4">
    <name type="scientific">Belnapia mucosa</name>
    <dbReference type="NCBI Taxonomy" id="2804532"/>
    <lineage>
        <taxon>Bacteria</taxon>
        <taxon>Pseudomonadati</taxon>
        <taxon>Pseudomonadota</taxon>
        <taxon>Alphaproteobacteria</taxon>
        <taxon>Acetobacterales</taxon>
        <taxon>Roseomonadaceae</taxon>
        <taxon>Belnapia</taxon>
    </lineage>
</organism>